<protein>
    <recommendedName>
        <fullName evidence="1">YcgL domain-containing protein SAMN04488079_103206</fullName>
    </recommendedName>
</protein>
<gene>
    <name evidence="3" type="ORF">SAMN04488079_103206</name>
</gene>
<organism evidence="3 4">
    <name type="scientific">Methylophaga sulfidovorans</name>
    <dbReference type="NCBI Taxonomy" id="45496"/>
    <lineage>
        <taxon>Bacteria</taxon>
        <taxon>Pseudomonadati</taxon>
        <taxon>Pseudomonadota</taxon>
        <taxon>Gammaproteobacteria</taxon>
        <taxon>Thiotrichales</taxon>
        <taxon>Piscirickettsiaceae</taxon>
        <taxon>Methylophaga</taxon>
    </lineage>
</organism>
<feature type="domain" description="YcgL" evidence="2">
    <location>
        <begin position="1"/>
        <end position="86"/>
    </location>
</feature>
<sequence length="93" mass="11029">MKTYIYKSLKKEELYLYITKKDDFSEVPQELYDSMGKEPQFVMELELSPEKPLARENVITVIKNLETQGFHVQMPPRAEKLGDFVNQKKQHLH</sequence>
<dbReference type="InterPro" id="IPR038068">
    <property type="entry name" value="YcgL-like_sf"/>
</dbReference>
<dbReference type="PANTHER" id="PTHR38109">
    <property type="entry name" value="PROTEIN YCGL"/>
    <property type="match status" value="1"/>
</dbReference>
<dbReference type="Pfam" id="PF05166">
    <property type="entry name" value="YcgL"/>
    <property type="match status" value="1"/>
</dbReference>
<dbReference type="HAMAP" id="MF_01866">
    <property type="entry name" value="UPF0745"/>
    <property type="match status" value="1"/>
</dbReference>
<evidence type="ECO:0000259" key="2">
    <source>
        <dbReference type="PROSITE" id="PS51648"/>
    </source>
</evidence>
<keyword evidence="4" id="KW-1185">Reference proteome</keyword>
<dbReference type="STRING" id="45496.SAMN04488079_103206"/>
<reference evidence="4" key="1">
    <citation type="submission" date="2016-10" db="EMBL/GenBank/DDBJ databases">
        <authorList>
            <person name="Varghese N."/>
            <person name="Submissions S."/>
        </authorList>
    </citation>
    <scope>NUCLEOTIDE SEQUENCE [LARGE SCALE GENOMIC DNA]</scope>
    <source>
        <strain evidence="4">DSM 11578</strain>
    </source>
</reference>
<evidence type="ECO:0000313" key="4">
    <source>
        <dbReference type="Proteomes" id="UP000198924"/>
    </source>
</evidence>
<name>A0A1I3VTD4_9GAMM</name>
<dbReference type="InterPro" id="IPR027354">
    <property type="entry name" value="YcgL_dom"/>
</dbReference>
<dbReference type="Gene3D" id="3.10.510.20">
    <property type="entry name" value="YcgL domain"/>
    <property type="match status" value="1"/>
</dbReference>
<proteinExistence type="inferred from homology"/>
<dbReference type="RefSeq" id="WP_091711820.1">
    <property type="nucleotide sequence ID" value="NZ_FOSH01000003.1"/>
</dbReference>
<evidence type="ECO:0000256" key="1">
    <source>
        <dbReference type="HAMAP-Rule" id="MF_01866"/>
    </source>
</evidence>
<dbReference type="EMBL" id="FOSH01000003">
    <property type="protein sequence ID" value="SFJ98379.1"/>
    <property type="molecule type" value="Genomic_DNA"/>
</dbReference>
<dbReference type="PANTHER" id="PTHR38109:SF1">
    <property type="entry name" value="PROTEIN YCGL"/>
    <property type="match status" value="1"/>
</dbReference>
<dbReference type="AlphaFoldDB" id="A0A1I3VTD4"/>
<dbReference type="Proteomes" id="UP000198924">
    <property type="component" value="Unassembled WGS sequence"/>
</dbReference>
<accession>A0A1I3VTD4</accession>
<evidence type="ECO:0000313" key="3">
    <source>
        <dbReference type="EMBL" id="SFJ98379.1"/>
    </source>
</evidence>
<dbReference type="SUPFAM" id="SSF160191">
    <property type="entry name" value="YcgL-like"/>
    <property type="match status" value="1"/>
</dbReference>
<dbReference type="PROSITE" id="PS51648">
    <property type="entry name" value="YCGL"/>
    <property type="match status" value="1"/>
</dbReference>
<dbReference type="OrthoDB" id="7062382at2"/>